<dbReference type="InterPro" id="IPR001387">
    <property type="entry name" value="Cro/C1-type_HTH"/>
</dbReference>
<dbReference type="EMBL" id="BSKO01000001">
    <property type="protein sequence ID" value="GLO64716.1"/>
    <property type="molecule type" value="Genomic_DNA"/>
</dbReference>
<dbReference type="RefSeq" id="WP_260048972.1">
    <property type="nucleotide sequence ID" value="NZ_BSKO01000001.1"/>
</dbReference>
<feature type="domain" description="HTH cro/C1-type" evidence="1">
    <location>
        <begin position="12"/>
        <end position="67"/>
    </location>
</feature>
<dbReference type="Gene3D" id="1.10.260.40">
    <property type="entry name" value="lambda repressor-like DNA-binding domains"/>
    <property type="match status" value="1"/>
</dbReference>
<sequence length="109" mass="12347">MENQVDTRTKIVERLIDEKGHTVKSFAREIDIPYTTLRSILKRGIGNSSVDNVIKICKGLGITTEDLQNMAEGDDDANMTIAAHFDGDWTEEELKQLESFKNYLKSQRG</sequence>
<evidence type="ECO:0000313" key="2">
    <source>
        <dbReference type="EMBL" id="GLO64716.1"/>
    </source>
</evidence>
<protein>
    <recommendedName>
        <fullName evidence="1">HTH cro/C1-type domain-containing protein</fullName>
    </recommendedName>
</protein>
<name>A0ABQ5TDF4_9BACI</name>
<dbReference type="SMART" id="SM00530">
    <property type="entry name" value="HTH_XRE"/>
    <property type="match status" value="1"/>
</dbReference>
<comment type="caution">
    <text evidence="2">The sequence shown here is derived from an EMBL/GenBank/DDBJ whole genome shotgun (WGS) entry which is preliminary data.</text>
</comment>
<dbReference type="CDD" id="cd00093">
    <property type="entry name" value="HTH_XRE"/>
    <property type="match status" value="1"/>
</dbReference>
<dbReference type="Pfam" id="PF01381">
    <property type="entry name" value="HTH_3"/>
    <property type="match status" value="1"/>
</dbReference>
<reference evidence="2 3" key="1">
    <citation type="submission" date="2023-02" db="EMBL/GenBank/DDBJ databases">
        <title>Oceanobacillus kimchii IFOP_LL358 isolated form Alexandrium catenella lab strain.</title>
        <authorList>
            <person name="Gajardo G."/>
            <person name="Ueki S."/>
            <person name="Maruyama F."/>
        </authorList>
    </citation>
    <scope>NUCLEOTIDE SEQUENCE [LARGE SCALE GENOMIC DNA]</scope>
    <source>
        <strain evidence="2 3">IFOP_LL358</strain>
    </source>
</reference>
<gene>
    <name evidence="2" type="ORF">MACH08_05000</name>
</gene>
<dbReference type="Proteomes" id="UP001275436">
    <property type="component" value="Unassembled WGS sequence"/>
</dbReference>
<dbReference type="InterPro" id="IPR010982">
    <property type="entry name" value="Lambda_DNA-bd_dom_sf"/>
</dbReference>
<dbReference type="SUPFAM" id="SSF47413">
    <property type="entry name" value="lambda repressor-like DNA-binding domains"/>
    <property type="match status" value="1"/>
</dbReference>
<evidence type="ECO:0000259" key="1">
    <source>
        <dbReference type="PROSITE" id="PS50943"/>
    </source>
</evidence>
<proteinExistence type="predicted"/>
<dbReference type="PROSITE" id="PS50943">
    <property type="entry name" value="HTH_CROC1"/>
    <property type="match status" value="1"/>
</dbReference>
<evidence type="ECO:0000313" key="3">
    <source>
        <dbReference type="Proteomes" id="UP001275436"/>
    </source>
</evidence>
<keyword evidence="3" id="KW-1185">Reference proteome</keyword>
<organism evidence="2 3">
    <name type="scientific">Oceanobacillus kimchii</name>
    <dbReference type="NCBI Taxonomy" id="746691"/>
    <lineage>
        <taxon>Bacteria</taxon>
        <taxon>Bacillati</taxon>
        <taxon>Bacillota</taxon>
        <taxon>Bacilli</taxon>
        <taxon>Bacillales</taxon>
        <taxon>Bacillaceae</taxon>
        <taxon>Oceanobacillus</taxon>
    </lineage>
</organism>
<accession>A0ABQ5TDF4</accession>